<dbReference type="Pfam" id="PF00293">
    <property type="entry name" value="NUDIX"/>
    <property type="match status" value="1"/>
</dbReference>
<dbReference type="AlphaFoldDB" id="A0A1V4DJT2"/>
<name>A0A1V4DJT2_9ENTE</name>
<dbReference type="Gene3D" id="3.90.79.10">
    <property type="entry name" value="Nucleoside Triphosphate Pyrophosphohydrolase"/>
    <property type="match status" value="1"/>
</dbReference>
<keyword evidence="5" id="KW-1185">Reference proteome</keyword>
<evidence type="ECO:0000256" key="2">
    <source>
        <dbReference type="ARBA" id="ARBA00022801"/>
    </source>
</evidence>
<comment type="cofactor">
    <cofactor evidence="1">
        <name>Mg(2+)</name>
        <dbReference type="ChEBI" id="CHEBI:18420"/>
    </cofactor>
</comment>
<comment type="caution">
    <text evidence="4">The sequence shown here is derived from an EMBL/GenBank/DDBJ whole genome shotgun (WGS) entry which is preliminary data.</text>
</comment>
<accession>A0A1V4DJT2</accession>
<dbReference type="InterPro" id="IPR020084">
    <property type="entry name" value="NUDIX_hydrolase_CS"/>
</dbReference>
<evidence type="ECO:0000256" key="1">
    <source>
        <dbReference type="ARBA" id="ARBA00001946"/>
    </source>
</evidence>
<dbReference type="EMBL" id="MVAB01000001">
    <property type="protein sequence ID" value="OPF88785.1"/>
    <property type="molecule type" value="Genomic_DNA"/>
</dbReference>
<dbReference type="InterPro" id="IPR000086">
    <property type="entry name" value="NUDIX_hydrolase_dom"/>
</dbReference>
<protein>
    <submittedName>
        <fullName evidence="4">NUDIX hydrolase</fullName>
    </submittedName>
</protein>
<dbReference type="Proteomes" id="UP000189970">
    <property type="component" value="Unassembled WGS sequence"/>
</dbReference>
<dbReference type="PROSITE" id="PS51462">
    <property type="entry name" value="NUDIX"/>
    <property type="match status" value="1"/>
</dbReference>
<dbReference type="RefSeq" id="WP_079348368.1">
    <property type="nucleotide sequence ID" value="NZ_MVAB01000001.1"/>
</dbReference>
<keyword evidence="2 4" id="KW-0378">Hydrolase</keyword>
<dbReference type="PROSITE" id="PS00893">
    <property type="entry name" value="NUDIX_BOX"/>
    <property type="match status" value="1"/>
</dbReference>
<dbReference type="PANTHER" id="PTHR43046:SF2">
    <property type="entry name" value="8-OXO-DGTP DIPHOSPHATASE-RELATED"/>
    <property type="match status" value="1"/>
</dbReference>
<dbReference type="InterPro" id="IPR015797">
    <property type="entry name" value="NUDIX_hydrolase-like_dom_sf"/>
</dbReference>
<evidence type="ECO:0000313" key="4">
    <source>
        <dbReference type="EMBL" id="OPF88785.1"/>
    </source>
</evidence>
<reference evidence="4 5" key="1">
    <citation type="submission" date="2017-02" db="EMBL/GenBank/DDBJ databases">
        <title>Vagococcus cremeus sp. nov., isolated from the small intestine of a marten, Martes flavigula.</title>
        <authorList>
            <person name="Tak E.J."/>
            <person name="Bae J.-W."/>
        </authorList>
    </citation>
    <scope>NUCLEOTIDE SEQUENCE [LARGE SCALE GENOMIC DNA]</scope>
    <source>
        <strain evidence="4 5">D7T301</strain>
    </source>
</reference>
<evidence type="ECO:0000259" key="3">
    <source>
        <dbReference type="PROSITE" id="PS51462"/>
    </source>
</evidence>
<dbReference type="GO" id="GO:0016787">
    <property type="term" value="F:hydrolase activity"/>
    <property type="evidence" value="ECO:0007669"/>
    <property type="project" value="UniProtKB-KW"/>
</dbReference>
<gene>
    <name evidence="4" type="ORF">BW731_11700</name>
</gene>
<sequence>MKDYLLELRKEVGNRPLVVAGVLGLLIENNELLLIKRSDNGLWGLPAGSIELYESPYTAMCRELFEETGLKTKESDLELLNVFGGKTQTYTYPNGDVCSFVSISFYIKAYSQHIVKVTSETKDCRFFSLKELPSDIARHEMEIINDFCDHYLSSI</sequence>
<evidence type="ECO:0000313" key="5">
    <source>
        <dbReference type="Proteomes" id="UP000189970"/>
    </source>
</evidence>
<organism evidence="4 5">
    <name type="scientific">Vagococcus martis</name>
    <dbReference type="NCBI Taxonomy" id="1768210"/>
    <lineage>
        <taxon>Bacteria</taxon>
        <taxon>Bacillati</taxon>
        <taxon>Bacillota</taxon>
        <taxon>Bacilli</taxon>
        <taxon>Lactobacillales</taxon>
        <taxon>Enterococcaceae</taxon>
        <taxon>Vagococcus</taxon>
    </lineage>
</organism>
<feature type="domain" description="Nudix hydrolase" evidence="3">
    <location>
        <begin position="17"/>
        <end position="149"/>
    </location>
</feature>
<dbReference type="PANTHER" id="PTHR43046">
    <property type="entry name" value="GDP-MANNOSE MANNOSYL HYDROLASE"/>
    <property type="match status" value="1"/>
</dbReference>
<proteinExistence type="predicted"/>
<dbReference type="SUPFAM" id="SSF55811">
    <property type="entry name" value="Nudix"/>
    <property type="match status" value="1"/>
</dbReference>